<feature type="domain" description="Cupin type-2" evidence="2">
    <location>
        <begin position="33"/>
        <end position="100"/>
    </location>
</feature>
<dbReference type="STRING" id="268739.Nmlp_3659"/>
<feature type="region of interest" description="Disordered" evidence="1">
    <location>
        <begin position="76"/>
        <end position="130"/>
    </location>
</feature>
<feature type="compositionally biased region" description="Basic and acidic residues" evidence="1">
    <location>
        <begin position="82"/>
        <end position="93"/>
    </location>
</feature>
<gene>
    <name evidence="3" type="ordered locus">Nmlp_3659</name>
</gene>
<dbReference type="InterPro" id="IPR052535">
    <property type="entry name" value="Bacilysin_H2HPP_isomerase"/>
</dbReference>
<dbReference type="AlphaFoldDB" id="M1XTG0"/>
<dbReference type="InterPro" id="IPR013096">
    <property type="entry name" value="Cupin_2"/>
</dbReference>
<dbReference type="KEGG" id="nmo:Nmlp_3659"/>
<proteinExistence type="predicted"/>
<sequence>MQQVSEAGREYEEASPDVYFADLAAGEKSSMKHWRIEPGATLPIHRHDNEQIGFLISGELTAILEDEEIELSPGDSYAFESGELHGAKNRGDEPAVGISVLSPPRSSPNWAQSTATTDDAGTVRSVGSDD</sequence>
<dbReference type="InterPro" id="IPR011051">
    <property type="entry name" value="RmlC_Cupin_sf"/>
</dbReference>
<name>M1XTG0_NATM8</name>
<dbReference type="OrthoDB" id="114121at2157"/>
<evidence type="ECO:0000256" key="1">
    <source>
        <dbReference type="SAM" id="MobiDB-lite"/>
    </source>
</evidence>
<evidence type="ECO:0000313" key="4">
    <source>
        <dbReference type="Proteomes" id="UP000011867"/>
    </source>
</evidence>
<dbReference type="CDD" id="cd02238">
    <property type="entry name" value="cupin_KdgF"/>
    <property type="match status" value="1"/>
</dbReference>
<dbReference type="SUPFAM" id="SSF51182">
    <property type="entry name" value="RmlC-like cupins"/>
    <property type="match status" value="1"/>
</dbReference>
<reference evidence="3 4" key="1">
    <citation type="journal article" date="2013" name="Genome Announc.">
        <title>Genome of the haloarchaeon Natronomonas moolapensis, a neutrophilic member of a previously haloalkaliphilic genus.</title>
        <authorList>
            <person name="Dyall-Smith M.L."/>
            <person name="Pfeiffer F."/>
            <person name="Oberwinkler T."/>
            <person name="Klee K."/>
            <person name="Rampp M."/>
            <person name="Palm P."/>
            <person name="Gross K."/>
            <person name="Schuster S.C."/>
            <person name="Oesterhelt D."/>
        </authorList>
    </citation>
    <scope>NUCLEOTIDE SEQUENCE [LARGE SCALE GENOMIC DNA]</scope>
    <source>
        <strain evidence="4">DSM 18674 / JCM 14361 / 8.8.11</strain>
    </source>
</reference>
<dbReference type="InterPro" id="IPR014710">
    <property type="entry name" value="RmlC-like_jellyroll"/>
</dbReference>
<dbReference type="Proteomes" id="UP000011867">
    <property type="component" value="Chromosome"/>
</dbReference>
<accession>M1XTG0</accession>
<protein>
    <submittedName>
        <fullName evidence="3">Cupin 2 barrel domain protein</fullName>
    </submittedName>
</protein>
<feature type="compositionally biased region" description="Polar residues" evidence="1">
    <location>
        <begin position="107"/>
        <end position="119"/>
    </location>
</feature>
<dbReference type="eggNOG" id="arCOG02999">
    <property type="taxonomic scope" value="Archaea"/>
</dbReference>
<dbReference type="PANTHER" id="PTHR40112:SF1">
    <property type="entry name" value="H2HPP ISOMERASE"/>
    <property type="match status" value="1"/>
</dbReference>
<dbReference type="EMBL" id="HF582854">
    <property type="protein sequence ID" value="CCQ37774.1"/>
    <property type="molecule type" value="Genomic_DNA"/>
</dbReference>
<evidence type="ECO:0000259" key="2">
    <source>
        <dbReference type="Pfam" id="PF07883"/>
    </source>
</evidence>
<dbReference type="GeneID" id="14651996"/>
<dbReference type="RefSeq" id="WP_015410505.1">
    <property type="nucleotide sequence ID" value="NC_020388.1"/>
</dbReference>
<dbReference type="HOGENOM" id="CLU_134269_2_1_2"/>
<keyword evidence="4" id="KW-1185">Reference proteome</keyword>
<dbReference type="PANTHER" id="PTHR40112">
    <property type="entry name" value="H2HPP ISOMERASE"/>
    <property type="match status" value="1"/>
</dbReference>
<evidence type="ECO:0000313" key="3">
    <source>
        <dbReference type="EMBL" id="CCQ37774.1"/>
    </source>
</evidence>
<organism evidence="3 4">
    <name type="scientific">Natronomonas moolapensis (strain DSM 18674 / CECT 7526 / JCM 14361 / 8.8.11)</name>
    <dbReference type="NCBI Taxonomy" id="268739"/>
    <lineage>
        <taxon>Archaea</taxon>
        <taxon>Methanobacteriati</taxon>
        <taxon>Methanobacteriota</taxon>
        <taxon>Stenosarchaea group</taxon>
        <taxon>Halobacteria</taxon>
        <taxon>Halobacteriales</taxon>
        <taxon>Natronomonadaceae</taxon>
        <taxon>Natronomonas</taxon>
    </lineage>
</organism>
<dbReference type="Gene3D" id="2.60.120.10">
    <property type="entry name" value="Jelly Rolls"/>
    <property type="match status" value="1"/>
</dbReference>
<dbReference type="Pfam" id="PF07883">
    <property type="entry name" value="Cupin_2"/>
    <property type="match status" value="1"/>
</dbReference>